<dbReference type="AlphaFoldDB" id="F4RZ79"/>
<evidence type="ECO:0000313" key="2">
    <source>
        <dbReference type="EMBL" id="EGG02176.1"/>
    </source>
</evidence>
<evidence type="ECO:0000313" key="3">
    <source>
        <dbReference type="Proteomes" id="UP000001072"/>
    </source>
</evidence>
<dbReference type="InParanoid" id="F4RZ79"/>
<dbReference type="Proteomes" id="UP000001072">
    <property type="component" value="Unassembled WGS sequence"/>
</dbReference>
<evidence type="ECO:0000256" key="1">
    <source>
        <dbReference type="SAM" id="MobiDB-lite"/>
    </source>
</evidence>
<dbReference type="VEuPathDB" id="FungiDB:MELLADRAFT_110269"/>
<feature type="compositionally biased region" description="Polar residues" evidence="1">
    <location>
        <begin position="121"/>
        <end position="148"/>
    </location>
</feature>
<reference evidence="3" key="1">
    <citation type="journal article" date="2011" name="Proc. Natl. Acad. Sci. U.S.A.">
        <title>Obligate biotrophy features unraveled by the genomic analysis of rust fungi.</title>
        <authorList>
            <person name="Duplessis S."/>
            <person name="Cuomo C.A."/>
            <person name="Lin Y.-C."/>
            <person name="Aerts A."/>
            <person name="Tisserant E."/>
            <person name="Veneault-Fourrey C."/>
            <person name="Joly D.L."/>
            <person name="Hacquard S."/>
            <person name="Amselem J."/>
            <person name="Cantarel B.L."/>
            <person name="Chiu R."/>
            <person name="Coutinho P.M."/>
            <person name="Feau N."/>
            <person name="Field M."/>
            <person name="Frey P."/>
            <person name="Gelhaye E."/>
            <person name="Goldberg J."/>
            <person name="Grabherr M.G."/>
            <person name="Kodira C.D."/>
            <person name="Kohler A."/>
            <person name="Kuees U."/>
            <person name="Lindquist E.A."/>
            <person name="Lucas S.M."/>
            <person name="Mago R."/>
            <person name="Mauceli E."/>
            <person name="Morin E."/>
            <person name="Murat C."/>
            <person name="Pangilinan J.L."/>
            <person name="Park R."/>
            <person name="Pearson M."/>
            <person name="Quesneville H."/>
            <person name="Rouhier N."/>
            <person name="Sakthikumar S."/>
            <person name="Salamov A.A."/>
            <person name="Schmutz J."/>
            <person name="Selles B."/>
            <person name="Shapiro H."/>
            <person name="Tanguay P."/>
            <person name="Tuskan G.A."/>
            <person name="Henrissat B."/>
            <person name="Van de Peer Y."/>
            <person name="Rouze P."/>
            <person name="Ellis J.G."/>
            <person name="Dodds P.N."/>
            <person name="Schein J.E."/>
            <person name="Zhong S."/>
            <person name="Hamelin R.C."/>
            <person name="Grigoriev I.V."/>
            <person name="Szabo L.J."/>
            <person name="Martin F."/>
        </authorList>
    </citation>
    <scope>NUCLEOTIDE SEQUENCE [LARGE SCALE GENOMIC DNA]</scope>
    <source>
        <strain evidence="3">98AG31 / pathotype 3-4-7</strain>
    </source>
</reference>
<name>F4RZ79_MELLP</name>
<protein>
    <submittedName>
        <fullName evidence="2">Uncharacterized protein</fullName>
    </submittedName>
</protein>
<dbReference type="EMBL" id="GL883132">
    <property type="protein sequence ID" value="EGG02176.1"/>
    <property type="molecule type" value="Genomic_DNA"/>
</dbReference>
<sequence length="154" mass="16773">MSAASVSISPAQMQSHWHSDRGPVMLYSTTKSPNPSIKQIKSDEDDLELLAKQKKKSDARAAFCLRCQTYIKFGIHCHRITKCVKGNATTKNSGNPHNTNTSLTIASQLILNSAPPPPNTLEPQSNECSTPSNSHRPYPTAITSSSPSHLLPYS</sequence>
<accession>F4RZ79</accession>
<feature type="compositionally biased region" description="Polar residues" evidence="1">
    <location>
        <begin position="1"/>
        <end position="16"/>
    </location>
</feature>
<proteinExistence type="predicted"/>
<feature type="region of interest" description="Disordered" evidence="1">
    <location>
        <begin position="113"/>
        <end position="154"/>
    </location>
</feature>
<feature type="region of interest" description="Disordered" evidence="1">
    <location>
        <begin position="1"/>
        <end position="23"/>
    </location>
</feature>
<gene>
    <name evidence="2" type="ORF">MELLADRAFT_110269</name>
</gene>
<keyword evidence="3" id="KW-1185">Reference proteome</keyword>
<dbReference type="GeneID" id="18924019"/>
<dbReference type="KEGG" id="mlr:MELLADRAFT_110269"/>
<organism evidence="3">
    <name type="scientific">Melampsora larici-populina (strain 98AG31 / pathotype 3-4-7)</name>
    <name type="common">Poplar leaf rust fungus</name>
    <dbReference type="NCBI Taxonomy" id="747676"/>
    <lineage>
        <taxon>Eukaryota</taxon>
        <taxon>Fungi</taxon>
        <taxon>Dikarya</taxon>
        <taxon>Basidiomycota</taxon>
        <taxon>Pucciniomycotina</taxon>
        <taxon>Pucciniomycetes</taxon>
        <taxon>Pucciniales</taxon>
        <taxon>Melampsoraceae</taxon>
        <taxon>Melampsora</taxon>
    </lineage>
</organism>
<dbReference type="RefSeq" id="XP_007414433.1">
    <property type="nucleotide sequence ID" value="XM_007414371.1"/>
</dbReference>
<dbReference type="HOGENOM" id="CLU_1704624_0_0_1"/>